<comment type="similarity">
    <text evidence="1">Belongs to the Gfa family.</text>
</comment>
<dbReference type="InterPro" id="IPR006913">
    <property type="entry name" value="CENP-V/GFA"/>
</dbReference>
<evidence type="ECO:0000256" key="3">
    <source>
        <dbReference type="ARBA" id="ARBA00022833"/>
    </source>
</evidence>
<dbReference type="PANTHER" id="PTHR33337:SF40">
    <property type="entry name" value="CENP-V_GFA DOMAIN-CONTAINING PROTEIN-RELATED"/>
    <property type="match status" value="1"/>
</dbReference>
<evidence type="ECO:0000259" key="5">
    <source>
        <dbReference type="PROSITE" id="PS51891"/>
    </source>
</evidence>
<dbReference type="PANTHER" id="PTHR33337">
    <property type="entry name" value="GFA DOMAIN-CONTAINING PROTEIN"/>
    <property type="match status" value="1"/>
</dbReference>
<dbReference type="GO" id="GO:0016846">
    <property type="term" value="F:carbon-sulfur lyase activity"/>
    <property type="evidence" value="ECO:0007669"/>
    <property type="project" value="InterPro"/>
</dbReference>
<sequence length="136" mass="15072">MGNHQGSCLCGAVSFEIEGDFEQFFLCHCSRCRKNSGSAHGANLFSSSATLIWRRGEDRVRDFHLPETRHTRSFCEICGSAMPQRISNDAVLMVPAGSLDSPITKQPDGHIFTADKAAWEETLSQCPRFNTFPGMD</sequence>
<reference evidence="6" key="1">
    <citation type="submission" date="2021-03" db="EMBL/GenBank/DDBJ databases">
        <authorList>
            <person name="Wang G."/>
        </authorList>
    </citation>
    <scope>NUCLEOTIDE SEQUENCE</scope>
    <source>
        <strain evidence="6">KCTC 12899</strain>
    </source>
</reference>
<dbReference type="InterPro" id="IPR011057">
    <property type="entry name" value="Mss4-like_sf"/>
</dbReference>
<dbReference type="Proteomes" id="UP000664417">
    <property type="component" value="Unassembled WGS sequence"/>
</dbReference>
<proteinExistence type="inferred from homology"/>
<comment type="caution">
    <text evidence="6">The sequence shown here is derived from an EMBL/GenBank/DDBJ whole genome shotgun (WGS) entry which is preliminary data.</text>
</comment>
<feature type="domain" description="CENP-V/GFA" evidence="5">
    <location>
        <begin position="4"/>
        <end position="120"/>
    </location>
</feature>
<dbReference type="Gene3D" id="3.90.1590.10">
    <property type="entry name" value="glutathione-dependent formaldehyde- activating enzyme (gfa)"/>
    <property type="match status" value="1"/>
</dbReference>
<keyword evidence="7" id="KW-1185">Reference proteome</keyword>
<accession>A0A8J7QGD9</accession>
<keyword evidence="2" id="KW-0479">Metal-binding</keyword>
<dbReference type="Pfam" id="PF04828">
    <property type="entry name" value="GFA"/>
    <property type="match status" value="1"/>
</dbReference>
<evidence type="ECO:0000313" key="6">
    <source>
        <dbReference type="EMBL" id="MBO1318055.1"/>
    </source>
</evidence>
<dbReference type="PROSITE" id="PS51891">
    <property type="entry name" value="CENP_V_GFA"/>
    <property type="match status" value="1"/>
</dbReference>
<dbReference type="AlphaFoldDB" id="A0A8J7QGD9"/>
<evidence type="ECO:0000256" key="2">
    <source>
        <dbReference type="ARBA" id="ARBA00022723"/>
    </source>
</evidence>
<dbReference type="RefSeq" id="WP_207857626.1">
    <property type="nucleotide sequence ID" value="NZ_JAFREP010000004.1"/>
</dbReference>
<gene>
    <name evidence="6" type="ORF">J3U88_06235</name>
</gene>
<evidence type="ECO:0000256" key="4">
    <source>
        <dbReference type="ARBA" id="ARBA00023239"/>
    </source>
</evidence>
<organism evidence="6 7">
    <name type="scientific">Acanthopleuribacter pedis</name>
    <dbReference type="NCBI Taxonomy" id="442870"/>
    <lineage>
        <taxon>Bacteria</taxon>
        <taxon>Pseudomonadati</taxon>
        <taxon>Acidobacteriota</taxon>
        <taxon>Holophagae</taxon>
        <taxon>Acanthopleuribacterales</taxon>
        <taxon>Acanthopleuribacteraceae</taxon>
        <taxon>Acanthopleuribacter</taxon>
    </lineage>
</organism>
<dbReference type="EMBL" id="JAFREP010000004">
    <property type="protein sequence ID" value="MBO1318055.1"/>
    <property type="molecule type" value="Genomic_DNA"/>
</dbReference>
<dbReference type="GO" id="GO:0046872">
    <property type="term" value="F:metal ion binding"/>
    <property type="evidence" value="ECO:0007669"/>
    <property type="project" value="UniProtKB-KW"/>
</dbReference>
<dbReference type="SUPFAM" id="SSF51316">
    <property type="entry name" value="Mss4-like"/>
    <property type="match status" value="1"/>
</dbReference>
<keyword evidence="3" id="KW-0862">Zinc</keyword>
<evidence type="ECO:0000313" key="7">
    <source>
        <dbReference type="Proteomes" id="UP000664417"/>
    </source>
</evidence>
<protein>
    <submittedName>
        <fullName evidence="6">GFA family protein</fullName>
    </submittedName>
</protein>
<keyword evidence="4" id="KW-0456">Lyase</keyword>
<evidence type="ECO:0000256" key="1">
    <source>
        <dbReference type="ARBA" id="ARBA00005495"/>
    </source>
</evidence>
<name>A0A8J7QGD9_9BACT</name>